<proteinExistence type="predicted"/>
<dbReference type="InterPro" id="IPR035151">
    <property type="entry name" value="TA_inhibitor"/>
</dbReference>
<evidence type="ECO:0008006" key="2">
    <source>
        <dbReference type="Google" id="ProtNLM"/>
    </source>
</evidence>
<dbReference type="EMBL" id="PP848843">
    <property type="protein sequence ID" value="XCG96220.1"/>
    <property type="molecule type" value="Genomic_DNA"/>
</dbReference>
<reference evidence="1" key="1">
    <citation type="submission" date="2024-05" db="EMBL/GenBank/DDBJ databases">
        <authorList>
            <person name="Ferriol-Gonzalez C."/>
            <person name="Concha-Eloko R."/>
            <person name="Bernabeu-Gimeno M."/>
            <person name="Fernandez-Cuenca F."/>
            <person name="Canada-Garcia J.E."/>
            <person name="Garcia-Cobos S."/>
            <person name="Sanjuan R."/>
            <person name="Domingo-Calap P."/>
        </authorList>
    </citation>
    <scope>NUCLEOTIDE SEQUENCE</scope>
</reference>
<dbReference type="Pfam" id="PF17574">
    <property type="entry name" value="TA_inhibitor"/>
    <property type="match status" value="1"/>
</dbReference>
<sequence>MTTKAKFPGNTIQLSDTVDQWGRKVHINVRNDKVTLVYRWKAKSDNRAHTQRVTLDDTQAARLLASVAAAATIAVGEDKVREKLLGDTVEKTGNRLAVLSEV</sequence>
<name>A0AAU8EC24_9VIRU</name>
<evidence type="ECO:0000313" key="1">
    <source>
        <dbReference type="EMBL" id="XCG96220.1"/>
    </source>
</evidence>
<organism evidence="1">
    <name type="scientific">Klebsiella phage vB_Kpn16-P3</name>
    <dbReference type="NCBI Taxonomy" id="3230847"/>
    <lineage>
        <taxon>Viruses</taxon>
    </lineage>
</organism>
<protein>
    <recommendedName>
        <fullName evidence="2">Inhibitor of host toxin/antitoxin system</fullName>
    </recommendedName>
</protein>
<accession>A0AAU8EC24</accession>
<gene>
    <name evidence="1" type="ORF">vBKpn16P3_22</name>
</gene>